<dbReference type="InterPro" id="IPR023214">
    <property type="entry name" value="HAD_sf"/>
</dbReference>
<accession>G7DXS5</accession>
<dbReference type="OMA" id="TAPNGFW"/>
<dbReference type="Pfam" id="PF00702">
    <property type="entry name" value="Hydrolase"/>
    <property type="match status" value="1"/>
</dbReference>
<protein>
    <recommendedName>
        <fullName evidence="3">Epoxide hydrolase N-terminal domain-containing protein</fullName>
    </recommendedName>
</protein>
<dbReference type="CDD" id="cd02603">
    <property type="entry name" value="HAD_sEH-N_like"/>
    <property type="match status" value="1"/>
</dbReference>
<evidence type="ECO:0000313" key="2">
    <source>
        <dbReference type="Proteomes" id="UP000009131"/>
    </source>
</evidence>
<sequence>MTIRAVIFDIGGVVVGSPLAGIAKYELEHGLPAHYLNTAITARGKEGSFQRFERGKLELGAFLEEFGIEMSDVSFNNEAYSAYCRKLAKDIPSLPTELDVDGQDLFIVYMLGEASKMDPIVVNAIRRLRQSKKYIVAALSNSFEAPKSTNASQVGPPPELRALFDDYVDSWVVGMRKPDPEIYKYTLERLKIRPDEAVFLDDIGLNLKPAQDLGMKTIRVYLGKSREAIKELEAVLSMDLSAPAPESRL</sequence>
<dbReference type="InterPro" id="IPR023198">
    <property type="entry name" value="PGP-like_dom2"/>
</dbReference>
<reference evidence="1 2" key="2">
    <citation type="journal article" date="2012" name="Open Biol.">
        <title>Characteristics of nucleosomes and linker DNA regions on the genome of the basidiomycete Mixia osmundae revealed by mono- and dinucleosome mapping.</title>
        <authorList>
            <person name="Nishida H."/>
            <person name="Kondo S."/>
            <person name="Matsumoto T."/>
            <person name="Suzuki Y."/>
            <person name="Yoshikawa H."/>
            <person name="Taylor T.D."/>
            <person name="Sugiyama J."/>
        </authorList>
    </citation>
    <scope>NUCLEOTIDE SEQUENCE [LARGE SCALE GENOMIC DNA]</scope>
    <source>
        <strain evidence="2">CBS 9802 / IAM 14324 / JCM 22182 / KY 12970</strain>
    </source>
</reference>
<gene>
    <name evidence="1" type="primary">Mo02039</name>
    <name evidence="1" type="ORF">E5Q_02039</name>
</gene>
<dbReference type="NCBIfam" id="TIGR01509">
    <property type="entry name" value="HAD-SF-IA-v3"/>
    <property type="match status" value="1"/>
</dbReference>
<dbReference type="SUPFAM" id="SSF56784">
    <property type="entry name" value="HAD-like"/>
    <property type="match status" value="1"/>
</dbReference>
<comment type="caution">
    <text evidence="1">The sequence shown here is derived from an EMBL/GenBank/DDBJ whole genome shotgun (WGS) entry which is preliminary data.</text>
</comment>
<dbReference type="SFLD" id="SFLDS00003">
    <property type="entry name" value="Haloacid_Dehalogenase"/>
    <property type="match status" value="1"/>
</dbReference>
<dbReference type="InterPro" id="IPR052898">
    <property type="entry name" value="ACAD10-like"/>
</dbReference>
<dbReference type="PANTHER" id="PTHR47829:SF1">
    <property type="entry name" value="HAD FAMILY PHOSPHATASE"/>
    <property type="match status" value="1"/>
</dbReference>
<dbReference type="InParanoid" id="G7DXS5"/>
<dbReference type="InterPro" id="IPR036412">
    <property type="entry name" value="HAD-like_sf"/>
</dbReference>
<dbReference type="eggNOG" id="KOG3085">
    <property type="taxonomic scope" value="Eukaryota"/>
</dbReference>
<dbReference type="HOGENOM" id="CLU_045011_1_0_1"/>
<dbReference type="STRING" id="764103.G7DXS5"/>
<reference evidence="1 2" key="1">
    <citation type="journal article" date="2011" name="J. Gen. Appl. Microbiol.">
        <title>Draft genome sequencing of the enigmatic basidiomycete Mixia osmundae.</title>
        <authorList>
            <person name="Nishida H."/>
            <person name="Nagatsuka Y."/>
            <person name="Sugiyama J."/>
        </authorList>
    </citation>
    <scope>NUCLEOTIDE SEQUENCE [LARGE SCALE GENOMIC DNA]</scope>
    <source>
        <strain evidence="2">CBS 9802 / IAM 14324 / JCM 22182 / KY 12970</strain>
    </source>
</reference>
<dbReference type="AlphaFoldDB" id="G7DXS5"/>
<dbReference type="EMBL" id="BABT02000061">
    <property type="protein sequence ID" value="GAA95385.1"/>
    <property type="molecule type" value="Genomic_DNA"/>
</dbReference>
<dbReference type="GO" id="GO:0016791">
    <property type="term" value="F:phosphatase activity"/>
    <property type="evidence" value="ECO:0007669"/>
    <property type="project" value="UniProtKB-ARBA"/>
</dbReference>
<keyword evidence="2" id="KW-1185">Reference proteome</keyword>
<dbReference type="Gene3D" id="3.40.50.1000">
    <property type="entry name" value="HAD superfamily/HAD-like"/>
    <property type="match status" value="1"/>
</dbReference>
<dbReference type="OrthoDB" id="1694274at2759"/>
<dbReference type="InterPro" id="IPR006439">
    <property type="entry name" value="HAD-SF_hydro_IA"/>
</dbReference>
<evidence type="ECO:0000313" key="1">
    <source>
        <dbReference type="EMBL" id="GAA95385.1"/>
    </source>
</evidence>
<name>G7DXS5_MIXOS</name>
<dbReference type="PRINTS" id="PR00413">
    <property type="entry name" value="HADHALOGNASE"/>
</dbReference>
<evidence type="ECO:0008006" key="3">
    <source>
        <dbReference type="Google" id="ProtNLM"/>
    </source>
</evidence>
<organism evidence="1 2">
    <name type="scientific">Mixia osmundae (strain CBS 9802 / IAM 14324 / JCM 22182 / KY 12970)</name>
    <dbReference type="NCBI Taxonomy" id="764103"/>
    <lineage>
        <taxon>Eukaryota</taxon>
        <taxon>Fungi</taxon>
        <taxon>Dikarya</taxon>
        <taxon>Basidiomycota</taxon>
        <taxon>Pucciniomycotina</taxon>
        <taxon>Mixiomycetes</taxon>
        <taxon>Mixiales</taxon>
        <taxon>Mixiaceae</taxon>
        <taxon>Mixia</taxon>
    </lineage>
</organism>
<proteinExistence type="predicted"/>
<dbReference type="Proteomes" id="UP000009131">
    <property type="component" value="Unassembled WGS sequence"/>
</dbReference>
<dbReference type="RefSeq" id="XP_014569676.1">
    <property type="nucleotide sequence ID" value="XM_014714190.1"/>
</dbReference>
<dbReference type="PANTHER" id="PTHR47829">
    <property type="entry name" value="HYDROLASE, PUTATIVE (AFU_ORTHOLOGUE AFUA_1G12880)-RELATED"/>
    <property type="match status" value="1"/>
</dbReference>
<dbReference type="SFLD" id="SFLDG01129">
    <property type="entry name" value="C1.5:_HAD__Beta-PGM__Phosphata"/>
    <property type="match status" value="1"/>
</dbReference>
<dbReference type="Gene3D" id="1.10.150.240">
    <property type="entry name" value="Putative phosphatase, domain 2"/>
    <property type="match status" value="1"/>
</dbReference>